<reference evidence="2 3" key="1">
    <citation type="submission" date="2015-11" db="EMBL/GenBank/DDBJ databases">
        <title>Genomic analysis of 38 Legionella species identifies large and diverse effector repertoires.</title>
        <authorList>
            <person name="Burstein D."/>
            <person name="Amaro F."/>
            <person name="Zusman T."/>
            <person name="Lifshitz Z."/>
            <person name="Cohen O."/>
            <person name="Gilbert J.A."/>
            <person name="Pupko T."/>
            <person name="Shuman H.A."/>
            <person name="Segal G."/>
        </authorList>
    </citation>
    <scope>NUCLEOTIDE SEQUENCE [LARGE SCALE GENOMIC DNA]</scope>
    <source>
        <strain evidence="2 3">ATCC 43878</strain>
    </source>
</reference>
<protein>
    <submittedName>
        <fullName evidence="2">Uncharacterized protein</fullName>
    </submittedName>
</protein>
<gene>
    <name evidence="2" type="ORF">Lbru_2894</name>
</gene>
<evidence type="ECO:0000313" key="2">
    <source>
        <dbReference type="EMBL" id="KTC76787.1"/>
    </source>
</evidence>
<accession>A0A0W0S024</accession>
<dbReference type="EMBL" id="LNXV01000036">
    <property type="protein sequence ID" value="KTC76787.1"/>
    <property type="molecule type" value="Genomic_DNA"/>
</dbReference>
<dbReference type="Proteomes" id="UP000054742">
    <property type="component" value="Unassembled WGS sequence"/>
</dbReference>
<evidence type="ECO:0000313" key="3">
    <source>
        <dbReference type="Proteomes" id="UP000054742"/>
    </source>
</evidence>
<proteinExistence type="predicted"/>
<keyword evidence="3" id="KW-1185">Reference proteome</keyword>
<name>A0A0W0S024_9GAMM</name>
<feature type="coiled-coil region" evidence="1">
    <location>
        <begin position="387"/>
        <end position="421"/>
    </location>
</feature>
<dbReference type="PATRIC" id="fig|29422.6.peg.3068"/>
<organism evidence="2 3">
    <name type="scientific">Legionella brunensis</name>
    <dbReference type="NCBI Taxonomy" id="29422"/>
    <lineage>
        <taxon>Bacteria</taxon>
        <taxon>Pseudomonadati</taxon>
        <taxon>Pseudomonadota</taxon>
        <taxon>Gammaproteobacteria</taxon>
        <taxon>Legionellales</taxon>
        <taxon>Legionellaceae</taxon>
        <taxon>Legionella</taxon>
    </lineage>
</organism>
<comment type="caution">
    <text evidence="2">The sequence shown here is derived from an EMBL/GenBank/DDBJ whole genome shotgun (WGS) entry which is preliminary data.</text>
</comment>
<keyword evidence="1" id="KW-0175">Coiled coil</keyword>
<evidence type="ECO:0000256" key="1">
    <source>
        <dbReference type="SAM" id="Coils"/>
    </source>
</evidence>
<dbReference type="AlphaFoldDB" id="A0A0W0S024"/>
<sequence length="494" mass="56704">MHFLLLFKLKMKDWLKRFFSENQDITLVLNGTVIKKSDCERVGGGSEKNVYKIKGSNQCFFIPHKWRSEDGWNNKILTEKLLLDEINGLGLKTQRFEVSPMEIQEPGQPNYRINVLVTRDFESLCQEESIVIYNQKGDQKVIGIPPDFIAMREQFKDKLFAQKMLKKIVHEYAIAFTFSLPISILNSLDDSEHYCFELSTDATEPPVARYMFWDVVSDFSGINLPLVPTLADLKSGSRESSGLFWEPLRGLRNLANGIACAMLEMNYQNIPDSWEFVRGIQTDFQFALNDDEILNQALEHARELGIDSLNKLLANLGEVKDKISDEIFVKLISSAISVDSLDLVINFFHMDKNPTDLSQKDIDDIMRTAKKYGRQPIIDHLNTHLVLEKSKAIAEEEKVTAEQLNAEVERLKNSFTNAYKEKLTADKKAWCGLYGFFAKSYISEDMSLKELVRHAQGLSNQGSGKRSQQVMREMNWLDENNQVKEEINNLLMKI</sequence>